<dbReference type="Proteomes" id="UP000179243">
    <property type="component" value="Unassembled WGS sequence"/>
</dbReference>
<gene>
    <name evidence="2" type="ORF">A2519_18110</name>
</gene>
<organism evidence="2 3">
    <name type="scientific">Candidatus Raymondbacteria bacterium RIFOXYD12_FULL_49_13</name>
    <dbReference type="NCBI Taxonomy" id="1817890"/>
    <lineage>
        <taxon>Bacteria</taxon>
        <taxon>Raymondiibacteriota</taxon>
    </lineage>
</organism>
<keyword evidence="1" id="KW-0812">Transmembrane</keyword>
<accession>A0A1F7FCU4</accession>
<evidence type="ECO:0000313" key="3">
    <source>
        <dbReference type="Proteomes" id="UP000179243"/>
    </source>
</evidence>
<proteinExistence type="predicted"/>
<evidence type="ECO:0000256" key="1">
    <source>
        <dbReference type="SAM" id="Phobius"/>
    </source>
</evidence>
<dbReference type="EMBL" id="MFYX01000074">
    <property type="protein sequence ID" value="OGK04276.1"/>
    <property type="molecule type" value="Genomic_DNA"/>
</dbReference>
<protein>
    <submittedName>
        <fullName evidence="2">Uncharacterized protein</fullName>
    </submittedName>
</protein>
<reference evidence="2 3" key="1">
    <citation type="journal article" date="2016" name="Nat. Commun.">
        <title>Thousands of microbial genomes shed light on interconnected biogeochemical processes in an aquifer system.</title>
        <authorList>
            <person name="Anantharaman K."/>
            <person name="Brown C.T."/>
            <person name="Hug L.A."/>
            <person name="Sharon I."/>
            <person name="Castelle C.J."/>
            <person name="Probst A.J."/>
            <person name="Thomas B.C."/>
            <person name="Singh A."/>
            <person name="Wilkins M.J."/>
            <person name="Karaoz U."/>
            <person name="Brodie E.L."/>
            <person name="Williams K.H."/>
            <person name="Hubbard S.S."/>
            <person name="Banfield J.F."/>
        </authorList>
    </citation>
    <scope>NUCLEOTIDE SEQUENCE [LARGE SCALE GENOMIC DNA]</scope>
</reference>
<sequence length="99" mass="11808">MLFWCLILVVFAFLSLSIDIGWLSFSVFRHIWDLLLLGLGVMLFVRVKGKENQGLLEHLEIQIDDLSHRIENQRTETIWRNIDDLEKRMRKIENRLNGQ</sequence>
<comment type="caution">
    <text evidence="2">The sequence shown here is derived from an EMBL/GenBank/DDBJ whole genome shotgun (WGS) entry which is preliminary data.</text>
</comment>
<keyword evidence="1" id="KW-1133">Transmembrane helix</keyword>
<keyword evidence="1" id="KW-0472">Membrane</keyword>
<evidence type="ECO:0000313" key="2">
    <source>
        <dbReference type="EMBL" id="OGK04276.1"/>
    </source>
</evidence>
<dbReference type="AlphaFoldDB" id="A0A1F7FCU4"/>
<name>A0A1F7FCU4_UNCRA</name>
<feature type="transmembrane region" description="Helical" evidence="1">
    <location>
        <begin position="27"/>
        <end position="45"/>
    </location>
</feature>